<feature type="compositionally biased region" description="Basic and acidic residues" evidence="12">
    <location>
        <begin position="66"/>
        <end position="75"/>
    </location>
</feature>
<dbReference type="GO" id="GO:0007007">
    <property type="term" value="P:inner mitochondrial membrane organization"/>
    <property type="evidence" value="ECO:0007669"/>
    <property type="project" value="TreeGrafter"/>
</dbReference>
<dbReference type="PANTHER" id="PTHR31961:SF3">
    <property type="entry name" value="SENSITIVE TO HIGH EXPRESSION PROTEIN 9, MITOCHONDRIAL"/>
    <property type="match status" value="1"/>
</dbReference>
<evidence type="ECO:0000256" key="1">
    <source>
        <dbReference type="ARBA" id="ARBA00007472"/>
    </source>
</evidence>
<keyword evidence="3 10" id="KW-0999">Mitochondrion inner membrane</keyword>
<feature type="transmembrane region" description="Helical" evidence="10">
    <location>
        <begin position="514"/>
        <end position="535"/>
    </location>
</feature>
<dbReference type="KEGG" id="ker:91099075"/>
<feature type="compositionally biased region" description="Low complexity" evidence="12">
    <location>
        <begin position="98"/>
        <end position="132"/>
    </location>
</feature>
<dbReference type="Proteomes" id="UP001358614">
    <property type="component" value="Chromosome 1"/>
</dbReference>
<keyword evidence="8 10" id="KW-0472">Membrane</keyword>
<evidence type="ECO:0000256" key="8">
    <source>
        <dbReference type="ARBA" id="ARBA00023136"/>
    </source>
</evidence>
<sequence length="536" mass="58736">MAYRHVLPVIATAIAGPGPSTITRYLNSSVRRPLLASTPLCPVHPCRRIAVSHRWSSTQSPLPISEKNKNLDDSPHSSVSTNEKLAGEGKGTGLPIPGGVATGSTSFSGTGSIAGQNSLSGSSTISELSELSDISRRNEHEASETTSPSPNYPTLPSSSSTSKSSNASLESTSPSSSTSQSLRLPSSISLPPEVRERLTEWSTTVLQHSKRIAKDAQKGLMDLGLRMNEMTGYKEVERLKGLVFEKEDSLQKLRESARSAKLAYDEAVSTRSNAQRDVNTLLERKHSWDDSDVLRFTHLVRQDHSSSHAVVRTSSEMKEAEMKVDKAFNELMQTILQRYHEEQVWSDKIRSVSTYANLLGLALNAIIFLGAIIIVEPWKRKRLVNKLEERMSDMMLKVESGLKGLESKLHEATVRGNVTVGDFEMVRPITDEIVPTTQSDTPTSIQTVEERAIEDDPMPIDLPPEIAIPPLDPLIPSISTSTVPMFEPMIQTRIEGLPPYLNVITQPSQERDMAIAGMAGAAMMGLVITLGKWIFS</sequence>
<dbReference type="GO" id="GO:0005743">
    <property type="term" value="C:mitochondrial inner membrane"/>
    <property type="evidence" value="ECO:0007669"/>
    <property type="project" value="UniProtKB-SubCell"/>
</dbReference>
<feature type="compositionally biased region" description="Low complexity" evidence="12">
    <location>
        <begin position="145"/>
        <end position="191"/>
    </location>
</feature>
<dbReference type="AlphaFoldDB" id="A0AAX4K8N9"/>
<dbReference type="Pfam" id="PF05546">
    <property type="entry name" value="She9_MDM33"/>
    <property type="match status" value="1"/>
</dbReference>
<comment type="similarity">
    <text evidence="1 10">Belongs to the SHE9 family.</text>
</comment>
<proteinExistence type="inferred from homology"/>
<dbReference type="RefSeq" id="XP_066080200.1">
    <property type="nucleotide sequence ID" value="XM_066224103.1"/>
</dbReference>
<dbReference type="EMBL" id="CP144089">
    <property type="protein sequence ID" value="WWD02233.1"/>
    <property type="molecule type" value="Genomic_DNA"/>
</dbReference>
<evidence type="ECO:0000256" key="2">
    <source>
        <dbReference type="ARBA" id="ARBA00022692"/>
    </source>
</evidence>
<feature type="compositionally biased region" description="Basic and acidic residues" evidence="12">
    <location>
        <begin position="133"/>
        <end position="143"/>
    </location>
</feature>
<name>A0AAX4K8N9_9TREE</name>
<organism evidence="13 14">
    <name type="scientific">Kwoniella europaea PYCC6329</name>
    <dbReference type="NCBI Taxonomy" id="1423913"/>
    <lineage>
        <taxon>Eukaryota</taxon>
        <taxon>Fungi</taxon>
        <taxon>Dikarya</taxon>
        <taxon>Basidiomycota</taxon>
        <taxon>Agaricomycotina</taxon>
        <taxon>Tremellomycetes</taxon>
        <taxon>Tremellales</taxon>
        <taxon>Cryptococcaceae</taxon>
        <taxon>Kwoniella</taxon>
    </lineage>
</organism>
<evidence type="ECO:0000256" key="10">
    <source>
        <dbReference type="RuleBase" id="RU364128"/>
    </source>
</evidence>
<accession>A0AAX4K8N9</accession>
<gene>
    <name evidence="13" type="ORF">V865_000271</name>
</gene>
<keyword evidence="7 10" id="KW-0496">Mitochondrion</keyword>
<keyword evidence="4 10" id="KW-0809">Transit peptide</keyword>
<feature type="coiled-coil region" evidence="11">
    <location>
        <begin position="310"/>
        <end position="337"/>
    </location>
</feature>
<evidence type="ECO:0000313" key="13">
    <source>
        <dbReference type="EMBL" id="WWD02233.1"/>
    </source>
</evidence>
<keyword evidence="14" id="KW-1185">Reference proteome</keyword>
<evidence type="ECO:0000313" key="14">
    <source>
        <dbReference type="Proteomes" id="UP001358614"/>
    </source>
</evidence>
<evidence type="ECO:0000256" key="4">
    <source>
        <dbReference type="ARBA" id="ARBA00022946"/>
    </source>
</evidence>
<evidence type="ECO:0000256" key="7">
    <source>
        <dbReference type="ARBA" id="ARBA00023128"/>
    </source>
</evidence>
<keyword evidence="6 11" id="KW-0175">Coiled coil</keyword>
<comment type="subcellular location">
    <subcellularLocation>
        <location evidence="10">Mitochondrion inner membrane</location>
        <topology evidence="10">Multi-pass membrane protein</topology>
    </subcellularLocation>
</comment>
<comment type="subunit">
    <text evidence="10">Homooligomer.</text>
</comment>
<dbReference type="GeneID" id="91099075"/>
<evidence type="ECO:0000256" key="5">
    <source>
        <dbReference type="ARBA" id="ARBA00022989"/>
    </source>
</evidence>
<protein>
    <recommendedName>
        <fullName evidence="10">Sensitive to high expression protein 9, mitochondrial</fullName>
    </recommendedName>
</protein>
<dbReference type="InterPro" id="IPR008839">
    <property type="entry name" value="MDM33_fungi"/>
</dbReference>
<feature type="transmembrane region" description="Helical" evidence="10">
    <location>
        <begin position="355"/>
        <end position="375"/>
    </location>
</feature>
<reference evidence="13 14" key="1">
    <citation type="submission" date="2024-01" db="EMBL/GenBank/DDBJ databases">
        <title>Comparative genomics of Cryptococcus and Kwoniella reveals pathogenesis evolution and contrasting modes of karyotype evolution via chromosome fusion or intercentromeric recombination.</title>
        <authorList>
            <person name="Coelho M.A."/>
            <person name="David-Palma M."/>
            <person name="Shea T."/>
            <person name="Bowers K."/>
            <person name="McGinley-Smith S."/>
            <person name="Mohammad A.W."/>
            <person name="Gnirke A."/>
            <person name="Yurkov A.M."/>
            <person name="Nowrousian M."/>
            <person name="Sun S."/>
            <person name="Cuomo C.A."/>
            <person name="Heitman J."/>
        </authorList>
    </citation>
    <scope>NUCLEOTIDE SEQUENCE [LARGE SCALE GENOMIC DNA]</scope>
    <source>
        <strain evidence="13 14">PYCC6329</strain>
    </source>
</reference>
<evidence type="ECO:0000256" key="3">
    <source>
        <dbReference type="ARBA" id="ARBA00022792"/>
    </source>
</evidence>
<evidence type="ECO:0000256" key="11">
    <source>
        <dbReference type="SAM" id="Coils"/>
    </source>
</evidence>
<evidence type="ECO:0000256" key="9">
    <source>
        <dbReference type="ARBA" id="ARBA00024807"/>
    </source>
</evidence>
<evidence type="ECO:0000256" key="12">
    <source>
        <dbReference type="SAM" id="MobiDB-lite"/>
    </source>
</evidence>
<evidence type="ECO:0000256" key="6">
    <source>
        <dbReference type="ARBA" id="ARBA00023054"/>
    </source>
</evidence>
<keyword evidence="5 10" id="KW-1133">Transmembrane helix</keyword>
<comment type="function">
    <text evidence="9">Required for the maintenance of the structure of the mitochondrial inner membrane. Involved in mitochondrial morphology. Causes growth arrest when highly overexpressed.</text>
</comment>
<keyword evidence="2 10" id="KW-0812">Transmembrane</keyword>
<feature type="region of interest" description="Disordered" evidence="12">
    <location>
        <begin position="54"/>
        <end position="191"/>
    </location>
</feature>
<dbReference type="PANTHER" id="PTHR31961">
    <property type="entry name" value="SENSITIVE TO HIGH EXPRESSION PROTEIN 9, MITOCHONDRIAL"/>
    <property type="match status" value="1"/>
</dbReference>